<evidence type="ECO:0000313" key="3">
    <source>
        <dbReference type="Proteomes" id="UP000002009"/>
    </source>
</evidence>
<keyword evidence="1" id="KW-0812">Transmembrane</keyword>
<dbReference type="InterPro" id="IPR021883">
    <property type="entry name" value="LPA1-like"/>
</dbReference>
<feature type="transmembrane region" description="Helical" evidence="1">
    <location>
        <begin position="51"/>
        <end position="69"/>
    </location>
</feature>
<dbReference type="AlphaFoldDB" id="C1EHP0"/>
<evidence type="ECO:0000313" key="2">
    <source>
        <dbReference type="EMBL" id="ACO67539.1"/>
    </source>
</evidence>
<keyword evidence="1" id="KW-1133">Transmembrane helix</keyword>
<protein>
    <submittedName>
        <fullName evidence="2">Uncharacterized protein</fullName>
    </submittedName>
</protein>
<accession>C1EHP0</accession>
<dbReference type="InParanoid" id="C1EHP0"/>
<name>C1EHP0_MICCC</name>
<keyword evidence="1" id="KW-0472">Membrane</keyword>
<dbReference type="OrthoDB" id="5130at2759"/>
<dbReference type="OMA" id="WQLVPVY"/>
<reference evidence="2 3" key="1">
    <citation type="journal article" date="2009" name="Science">
        <title>Green evolution and dynamic adaptations revealed by genomes of the marine picoeukaryotes Micromonas.</title>
        <authorList>
            <person name="Worden A.Z."/>
            <person name="Lee J.H."/>
            <person name="Mock T."/>
            <person name="Rouze P."/>
            <person name="Simmons M.P."/>
            <person name="Aerts A.L."/>
            <person name="Allen A.E."/>
            <person name="Cuvelier M.L."/>
            <person name="Derelle E."/>
            <person name="Everett M.V."/>
            <person name="Foulon E."/>
            <person name="Grimwood J."/>
            <person name="Gundlach H."/>
            <person name="Henrissat B."/>
            <person name="Napoli C."/>
            <person name="McDonald S.M."/>
            <person name="Parker M.S."/>
            <person name="Rombauts S."/>
            <person name="Salamov A."/>
            <person name="Von Dassow P."/>
            <person name="Badger J.H."/>
            <person name="Coutinho P.M."/>
            <person name="Demir E."/>
            <person name="Dubchak I."/>
            <person name="Gentemann C."/>
            <person name="Eikrem W."/>
            <person name="Gready J.E."/>
            <person name="John U."/>
            <person name="Lanier W."/>
            <person name="Lindquist E.A."/>
            <person name="Lucas S."/>
            <person name="Mayer K.F."/>
            <person name="Moreau H."/>
            <person name="Not F."/>
            <person name="Otillar R."/>
            <person name="Panaud O."/>
            <person name="Pangilinan J."/>
            <person name="Paulsen I."/>
            <person name="Piegu B."/>
            <person name="Poliakov A."/>
            <person name="Robbens S."/>
            <person name="Schmutz J."/>
            <person name="Toulza E."/>
            <person name="Wyss T."/>
            <person name="Zelensky A."/>
            <person name="Zhou K."/>
            <person name="Armbrust E.V."/>
            <person name="Bhattacharya D."/>
            <person name="Goodenough U.W."/>
            <person name="Van de Peer Y."/>
            <person name="Grigoriev I.V."/>
        </authorList>
    </citation>
    <scope>NUCLEOTIDE SEQUENCE [LARGE SCALE GENOMIC DNA]</scope>
    <source>
        <strain evidence="3">RCC299 / NOUM17</strain>
    </source>
</reference>
<organism evidence="2 3">
    <name type="scientific">Micromonas commoda (strain RCC299 / NOUM17 / CCMP2709)</name>
    <name type="common">Picoplanktonic green alga</name>
    <dbReference type="NCBI Taxonomy" id="296587"/>
    <lineage>
        <taxon>Eukaryota</taxon>
        <taxon>Viridiplantae</taxon>
        <taxon>Chlorophyta</taxon>
        <taxon>Mamiellophyceae</taxon>
        <taxon>Mamiellales</taxon>
        <taxon>Mamiellaceae</taxon>
        <taxon>Micromonas</taxon>
    </lineage>
</organism>
<dbReference type="Pfam" id="PF11998">
    <property type="entry name" value="DUF3493"/>
    <property type="match status" value="1"/>
</dbReference>
<sequence length="244" mass="26227">MRSEAQAPFRTARMFVFGAFAANAALGLSIATLQAVTKALGAPSAPPLDQSLQNIGIDLGAALFFGYLYKKDAENREKQMARISREERLSALKCELSSGKVVSLFDLRGFSRVVIAAGDADYCNASIAAAEAVKDPLLERGVLVIPLVLGGAAESVDAPDDATDRRFRATPVYTDKWVKWIDEQKREAKVAAGKGVYVGLRMDGRVRSSGVGTPPWEKFAKELPPADKWGGFLDGFDGRVGVDT</sequence>
<gene>
    <name evidence="2" type="ORF">MICPUN_109524</name>
</gene>
<dbReference type="PANTHER" id="PTHR35498">
    <property type="entry name" value="PROTEIN LOW PSII ACCUMULATION 1, CHLOROPLASTIC"/>
    <property type="match status" value="1"/>
</dbReference>
<dbReference type="GeneID" id="8249392"/>
<dbReference type="STRING" id="296587.C1EHP0"/>
<dbReference type="KEGG" id="mis:MICPUN_109524"/>
<evidence type="ECO:0000256" key="1">
    <source>
        <dbReference type="SAM" id="Phobius"/>
    </source>
</evidence>
<proteinExistence type="predicted"/>
<dbReference type="EMBL" id="CP001333">
    <property type="protein sequence ID" value="ACO67539.1"/>
    <property type="molecule type" value="Genomic_DNA"/>
</dbReference>
<dbReference type="PANTHER" id="PTHR35498:SF1">
    <property type="entry name" value="LOW PSII ACCUMULATION-LIKE PROTEIN"/>
    <property type="match status" value="1"/>
</dbReference>
<keyword evidence="3" id="KW-1185">Reference proteome</keyword>
<dbReference type="eggNOG" id="ENOG502QRW2">
    <property type="taxonomic scope" value="Eukaryota"/>
</dbReference>
<dbReference type="FunCoup" id="C1EHP0">
    <property type="interactions" value="317"/>
</dbReference>
<dbReference type="RefSeq" id="XP_002506281.1">
    <property type="nucleotide sequence ID" value="XM_002506235.1"/>
</dbReference>
<dbReference type="Proteomes" id="UP000002009">
    <property type="component" value="Chromosome 15"/>
</dbReference>